<dbReference type="SUPFAM" id="SSF53795">
    <property type="entry name" value="PEP carboxykinase-like"/>
    <property type="match status" value="1"/>
</dbReference>
<comment type="caution">
    <text evidence="1">The sequence shown here is derived from an EMBL/GenBank/DDBJ whole genome shotgun (WGS) entry which is preliminary data.</text>
</comment>
<dbReference type="Gene3D" id="3.40.50.300">
    <property type="entry name" value="P-loop containing nucleotide triphosphate hydrolases"/>
    <property type="match status" value="1"/>
</dbReference>
<reference evidence="2" key="1">
    <citation type="journal article" date="2019" name="Int. J. Syst. Evol. Microbiol.">
        <title>The Global Catalogue of Microorganisms (GCM) 10K type strain sequencing project: providing services to taxonomists for standard genome sequencing and annotation.</title>
        <authorList>
            <consortium name="The Broad Institute Genomics Platform"/>
            <consortium name="The Broad Institute Genome Sequencing Center for Infectious Disease"/>
            <person name="Wu L."/>
            <person name="Ma J."/>
        </authorList>
    </citation>
    <scope>NUCLEOTIDE SEQUENCE [LARGE SCALE GENOMIC DNA]</scope>
    <source>
        <strain evidence="2">JCM 4594</strain>
    </source>
</reference>
<dbReference type="EMBL" id="BMUU01000001">
    <property type="protein sequence ID" value="GGY15017.1"/>
    <property type="molecule type" value="Genomic_DNA"/>
</dbReference>
<dbReference type="RefSeq" id="WP_190025907.1">
    <property type="nucleotide sequence ID" value="NZ_BMUU01000001.1"/>
</dbReference>
<dbReference type="Proteomes" id="UP000600946">
    <property type="component" value="Unassembled WGS sequence"/>
</dbReference>
<evidence type="ECO:0008006" key="3">
    <source>
        <dbReference type="Google" id="ProtNLM"/>
    </source>
</evidence>
<dbReference type="InterPro" id="IPR027417">
    <property type="entry name" value="P-loop_NTPase"/>
</dbReference>
<sequence length="391" mass="41398">MGFYSLLTGRAERNTTLPMLTVEWYRTRLRVRTSAPGVHRHLASQHHTVAPDVAVPEPLPPADLWVLADPDPFAERRLGASTGRRQAFTGEWYAEHRGADGETVLVSEDTATHPHALITPDFRSWVLVAPGPESLGLLATRTVRELVREAGVSDGALMFHGSAAQRPNGRGVFLVGDAGAGKTSSAVWLGRGGGRVVGTDRTFLAPTAAGWRAVGLPVSTRLGAGSVKALGILDELRGHAPVRAINPFRAGAGGTPAPRPGPGLPVDKVWLSNSEVNDLLGVPFTAATHAHTLVVLESATGGEPSFARLDAADAAAALRPHLLAPDPDYRSRWLAADPTPERAEPVRVGLAALVRERPVFRLRWDPAAHCDARVHDLVAAMDATGTVVVGA</sequence>
<gene>
    <name evidence="1" type="ORF">GCM10010326_03220</name>
</gene>
<organism evidence="1 2">
    <name type="scientific">Streptomyces xanthochromogenes</name>
    <dbReference type="NCBI Taxonomy" id="67384"/>
    <lineage>
        <taxon>Bacteria</taxon>
        <taxon>Bacillati</taxon>
        <taxon>Actinomycetota</taxon>
        <taxon>Actinomycetes</taxon>
        <taxon>Kitasatosporales</taxon>
        <taxon>Streptomycetaceae</taxon>
        <taxon>Streptomyces</taxon>
    </lineage>
</organism>
<proteinExistence type="predicted"/>
<evidence type="ECO:0000313" key="1">
    <source>
        <dbReference type="EMBL" id="GGY15017.1"/>
    </source>
</evidence>
<evidence type="ECO:0000313" key="2">
    <source>
        <dbReference type="Proteomes" id="UP000600946"/>
    </source>
</evidence>
<name>A0ABQ2ZI66_9ACTN</name>
<keyword evidence="2" id="KW-1185">Reference proteome</keyword>
<dbReference type="GeneID" id="96288358"/>
<protein>
    <recommendedName>
        <fullName evidence="3">Serine kinase</fullName>
    </recommendedName>
</protein>
<accession>A0ABQ2ZI66</accession>